<organism evidence="1">
    <name type="scientific">candidate division WOR-3 bacterium</name>
    <dbReference type="NCBI Taxonomy" id="2052148"/>
    <lineage>
        <taxon>Bacteria</taxon>
        <taxon>Bacteria division WOR-3</taxon>
    </lineage>
</organism>
<name>A0A7C6AFG1_UNCW3</name>
<dbReference type="InterPro" id="IPR013785">
    <property type="entry name" value="Aldolase_TIM"/>
</dbReference>
<evidence type="ECO:0000313" key="1">
    <source>
        <dbReference type="EMBL" id="HHS62976.1"/>
    </source>
</evidence>
<dbReference type="Gene3D" id="3.20.20.70">
    <property type="entry name" value="Aldolase class I"/>
    <property type="match status" value="1"/>
</dbReference>
<dbReference type="InterPro" id="IPR058240">
    <property type="entry name" value="rSAM_sf"/>
</dbReference>
<gene>
    <name evidence="1" type="ORF">ENV70_05125</name>
</gene>
<dbReference type="NCBIfam" id="TIGR04085">
    <property type="entry name" value="rSAM_more_4Fe4S"/>
    <property type="match status" value="1"/>
</dbReference>
<accession>A0A7C6AFG1</accession>
<proteinExistence type="predicted"/>
<comment type="caution">
    <text evidence="1">The sequence shown here is derived from an EMBL/GenBank/DDBJ whole genome shotgun (WGS) entry which is preliminary data.</text>
</comment>
<dbReference type="AlphaFoldDB" id="A0A7C6AFG1"/>
<sequence>MLRKIAEPYDVIGLNGCCIPGLRKFFVFTDGRIYPCERVMRAYNIGNIDKGIEISKIFNIIEEYTVNSKNDCINCWAAKDCSACFATAVKNNRFDIERKREQCEVIRMAKHFDFVTYATIMEANPNAFDFTKDMEIT</sequence>
<dbReference type="SUPFAM" id="SSF102114">
    <property type="entry name" value="Radical SAM enzymes"/>
    <property type="match status" value="1"/>
</dbReference>
<protein>
    <submittedName>
        <fullName evidence="1">SPASM domain-containing protein</fullName>
    </submittedName>
</protein>
<reference evidence="1" key="1">
    <citation type="journal article" date="2020" name="mSystems">
        <title>Genome- and Community-Level Interaction Insights into Carbon Utilization and Element Cycling Functions of Hydrothermarchaeota in Hydrothermal Sediment.</title>
        <authorList>
            <person name="Zhou Z."/>
            <person name="Liu Y."/>
            <person name="Xu W."/>
            <person name="Pan J."/>
            <person name="Luo Z.H."/>
            <person name="Li M."/>
        </authorList>
    </citation>
    <scope>NUCLEOTIDE SEQUENCE [LARGE SCALE GENOMIC DNA]</scope>
    <source>
        <strain evidence="1">SpSt-783</strain>
    </source>
</reference>
<dbReference type="EMBL" id="DTHJ01000109">
    <property type="protein sequence ID" value="HHS62976.1"/>
    <property type="molecule type" value="Genomic_DNA"/>
</dbReference>
<dbReference type="InterPro" id="IPR023885">
    <property type="entry name" value="4Fe4S-binding_SPASM_dom"/>
</dbReference>